<dbReference type="AlphaFoldDB" id="A0A6L5Y150"/>
<dbReference type="InterPro" id="IPR046878">
    <property type="entry name" value="Big_14"/>
</dbReference>
<comment type="caution">
    <text evidence="3">The sequence shown here is derived from an EMBL/GenBank/DDBJ whole genome shotgun (WGS) entry which is preliminary data.</text>
</comment>
<keyword evidence="1" id="KW-0732">Signal</keyword>
<accession>A0A6L5Y150</accession>
<dbReference type="PROSITE" id="PS51257">
    <property type="entry name" value="PROKAR_LIPOPROTEIN"/>
    <property type="match status" value="1"/>
</dbReference>
<dbReference type="EMBL" id="VUMT01000010">
    <property type="protein sequence ID" value="MSS63883.1"/>
    <property type="molecule type" value="Genomic_DNA"/>
</dbReference>
<sequence>MRKKITAMKKILFGVVVGAACFSMTGCIEVQKSEAIEKVSAKSIEKNVDAIFCKKLTDKDADKKVKKTIKLNVKKDLYTGKDKKLIYTIKNTTGRNQQVVLAPRLERKTKNGYEDVPCITGFCGTADPLEEQLEGSILLEWYPNLSKGTYRLSFRAIKQTEQTVKEITLKDTFEYEP</sequence>
<evidence type="ECO:0000256" key="1">
    <source>
        <dbReference type="SAM" id="SignalP"/>
    </source>
</evidence>
<organism evidence="3 4">
    <name type="scientific">Velocimicrobium porci</name>
    <dbReference type="NCBI Taxonomy" id="2606634"/>
    <lineage>
        <taxon>Bacteria</taxon>
        <taxon>Bacillati</taxon>
        <taxon>Bacillota</taxon>
        <taxon>Clostridia</taxon>
        <taxon>Lachnospirales</taxon>
        <taxon>Lachnospiraceae</taxon>
        <taxon>Velocimicrobium</taxon>
    </lineage>
</organism>
<reference evidence="3 4" key="1">
    <citation type="submission" date="2019-08" db="EMBL/GenBank/DDBJ databases">
        <title>In-depth cultivation of the pig gut microbiome towards novel bacterial diversity and tailored functional studies.</title>
        <authorList>
            <person name="Wylensek D."/>
            <person name="Hitch T.C.A."/>
            <person name="Clavel T."/>
        </authorList>
    </citation>
    <scope>NUCLEOTIDE SEQUENCE [LARGE SCALE GENOMIC DNA]</scope>
    <source>
        <strain evidence="3 4">WCA-693-APC-MOT-I</strain>
    </source>
</reference>
<gene>
    <name evidence="3" type="ORF">FYJ58_08330</name>
</gene>
<name>A0A6L5Y150_9FIRM</name>
<dbReference type="RefSeq" id="WP_154519291.1">
    <property type="nucleotide sequence ID" value="NZ_VUMT01000010.1"/>
</dbReference>
<dbReference type="Proteomes" id="UP000482209">
    <property type="component" value="Unassembled WGS sequence"/>
</dbReference>
<evidence type="ECO:0000259" key="2">
    <source>
        <dbReference type="Pfam" id="PF20251"/>
    </source>
</evidence>
<feature type="chain" id="PRO_5039587070" description="Bacterial Ig-like domain-containing protein" evidence="1">
    <location>
        <begin position="20"/>
        <end position="177"/>
    </location>
</feature>
<protein>
    <recommendedName>
        <fullName evidence="2">Bacterial Ig-like domain-containing protein</fullName>
    </recommendedName>
</protein>
<proteinExistence type="predicted"/>
<feature type="domain" description="Bacterial Ig-like" evidence="2">
    <location>
        <begin position="67"/>
        <end position="160"/>
    </location>
</feature>
<evidence type="ECO:0000313" key="3">
    <source>
        <dbReference type="EMBL" id="MSS63883.1"/>
    </source>
</evidence>
<keyword evidence="4" id="KW-1185">Reference proteome</keyword>
<dbReference type="Pfam" id="PF20251">
    <property type="entry name" value="Big_14"/>
    <property type="match status" value="1"/>
</dbReference>
<feature type="signal peptide" evidence="1">
    <location>
        <begin position="1"/>
        <end position="19"/>
    </location>
</feature>
<evidence type="ECO:0000313" key="4">
    <source>
        <dbReference type="Proteomes" id="UP000482209"/>
    </source>
</evidence>